<evidence type="ECO:0000256" key="4">
    <source>
        <dbReference type="ARBA" id="ARBA00022801"/>
    </source>
</evidence>
<keyword evidence="4 8" id="KW-0378">Hydrolase</keyword>
<keyword evidence="3" id="KW-0227">DNA damage</keyword>
<name>A0A5C6DDS5_9BACT</name>
<comment type="caution">
    <text evidence="9">The sequence shown here is derived from an EMBL/GenBank/DDBJ whole genome shotgun (WGS) entry which is preliminary data.</text>
</comment>
<dbReference type="GO" id="GO:0003697">
    <property type="term" value="F:single-stranded DNA binding"/>
    <property type="evidence" value="ECO:0007669"/>
    <property type="project" value="InterPro"/>
</dbReference>
<dbReference type="OrthoDB" id="9782620at2"/>
<organism evidence="9 10">
    <name type="scientific">Novipirellula artificiosorum</name>
    <dbReference type="NCBI Taxonomy" id="2528016"/>
    <lineage>
        <taxon>Bacteria</taxon>
        <taxon>Pseudomonadati</taxon>
        <taxon>Planctomycetota</taxon>
        <taxon>Planctomycetia</taxon>
        <taxon>Pirellulales</taxon>
        <taxon>Pirellulaceae</taxon>
        <taxon>Novipirellula</taxon>
    </lineage>
</organism>
<comment type="similarity">
    <text evidence="1 8">Belongs to the SOS response-associated peptidase family.</text>
</comment>
<gene>
    <name evidence="9" type="ORF">Poly41_44820</name>
</gene>
<evidence type="ECO:0000256" key="2">
    <source>
        <dbReference type="ARBA" id="ARBA00022670"/>
    </source>
</evidence>
<evidence type="ECO:0000256" key="7">
    <source>
        <dbReference type="ARBA" id="ARBA00023239"/>
    </source>
</evidence>
<evidence type="ECO:0000256" key="8">
    <source>
        <dbReference type="RuleBase" id="RU364100"/>
    </source>
</evidence>
<dbReference type="Pfam" id="PF02586">
    <property type="entry name" value="SRAP"/>
    <property type="match status" value="1"/>
</dbReference>
<dbReference type="Proteomes" id="UP000319143">
    <property type="component" value="Unassembled WGS sequence"/>
</dbReference>
<dbReference type="EMBL" id="SJPV01000008">
    <property type="protein sequence ID" value="TWU34335.1"/>
    <property type="molecule type" value="Genomic_DNA"/>
</dbReference>
<dbReference type="AlphaFoldDB" id="A0A5C6DDS5"/>
<evidence type="ECO:0000256" key="5">
    <source>
        <dbReference type="ARBA" id="ARBA00023124"/>
    </source>
</evidence>
<evidence type="ECO:0000256" key="3">
    <source>
        <dbReference type="ARBA" id="ARBA00022763"/>
    </source>
</evidence>
<dbReference type="InterPro" id="IPR003738">
    <property type="entry name" value="SRAP"/>
</dbReference>
<keyword evidence="2 8" id="KW-0645">Protease</keyword>
<dbReference type="PANTHER" id="PTHR13604">
    <property type="entry name" value="DC12-RELATED"/>
    <property type="match status" value="1"/>
</dbReference>
<evidence type="ECO:0000313" key="10">
    <source>
        <dbReference type="Proteomes" id="UP000319143"/>
    </source>
</evidence>
<evidence type="ECO:0000256" key="6">
    <source>
        <dbReference type="ARBA" id="ARBA00023125"/>
    </source>
</evidence>
<dbReference type="GO" id="GO:0008233">
    <property type="term" value="F:peptidase activity"/>
    <property type="evidence" value="ECO:0007669"/>
    <property type="project" value="UniProtKB-KW"/>
</dbReference>
<keyword evidence="5" id="KW-0190">Covalent protein-DNA linkage</keyword>
<keyword evidence="6" id="KW-0238">DNA-binding</keyword>
<accession>A0A5C6DDS5</accession>
<dbReference type="PANTHER" id="PTHR13604:SF0">
    <property type="entry name" value="ABASIC SITE PROCESSING PROTEIN HMCES"/>
    <property type="match status" value="1"/>
</dbReference>
<evidence type="ECO:0000313" key="9">
    <source>
        <dbReference type="EMBL" id="TWU34335.1"/>
    </source>
</evidence>
<dbReference type="GO" id="GO:0106300">
    <property type="term" value="P:protein-DNA covalent cross-linking repair"/>
    <property type="evidence" value="ECO:0007669"/>
    <property type="project" value="InterPro"/>
</dbReference>
<dbReference type="SUPFAM" id="SSF143081">
    <property type="entry name" value="BB1717-like"/>
    <property type="match status" value="1"/>
</dbReference>
<reference evidence="9 10" key="1">
    <citation type="submission" date="2019-02" db="EMBL/GenBank/DDBJ databases">
        <title>Deep-cultivation of Planctomycetes and their phenomic and genomic characterization uncovers novel biology.</title>
        <authorList>
            <person name="Wiegand S."/>
            <person name="Jogler M."/>
            <person name="Boedeker C."/>
            <person name="Pinto D."/>
            <person name="Vollmers J."/>
            <person name="Rivas-Marin E."/>
            <person name="Kohn T."/>
            <person name="Peeters S.H."/>
            <person name="Heuer A."/>
            <person name="Rast P."/>
            <person name="Oberbeckmann S."/>
            <person name="Bunk B."/>
            <person name="Jeske O."/>
            <person name="Meyerdierks A."/>
            <person name="Storesund J.E."/>
            <person name="Kallscheuer N."/>
            <person name="Luecker S."/>
            <person name="Lage O.M."/>
            <person name="Pohl T."/>
            <person name="Merkel B.J."/>
            <person name="Hornburger P."/>
            <person name="Mueller R.-W."/>
            <person name="Bruemmer F."/>
            <person name="Labrenz M."/>
            <person name="Spormann A.M."/>
            <person name="Op Den Camp H."/>
            <person name="Overmann J."/>
            <person name="Amann R."/>
            <person name="Jetten M.S.M."/>
            <person name="Mascher T."/>
            <person name="Medema M.H."/>
            <person name="Devos D.P."/>
            <person name="Kaster A.-K."/>
            <person name="Ovreas L."/>
            <person name="Rohde M."/>
            <person name="Galperin M.Y."/>
            <person name="Jogler C."/>
        </authorList>
    </citation>
    <scope>NUCLEOTIDE SEQUENCE [LARGE SCALE GENOMIC DNA]</scope>
    <source>
        <strain evidence="9 10">Poly41</strain>
    </source>
</reference>
<dbReference type="EC" id="3.4.-.-" evidence="8"/>
<dbReference type="RefSeq" id="WP_146528735.1">
    <property type="nucleotide sequence ID" value="NZ_SJPV01000008.1"/>
</dbReference>
<keyword evidence="10" id="KW-1185">Reference proteome</keyword>
<proteinExistence type="inferred from homology"/>
<protein>
    <recommendedName>
        <fullName evidence="8">Abasic site processing protein</fullName>
        <ecNumber evidence="8">3.4.-.-</ecNumber>
    </recommendedName>
</protein>
<sequence length="245" mass="27920">MCNRYSISTSPFELANRYQASLFGDAGAYGDPANDVFPGSIAPAVMSSAQGQRELRPMQFSFSPPGCPTPSDPKRPLNNARIESAGKWPWKDAFRETRCVLPLNSFREPCYWGPTAGSEVSFQRPKGDLLHVAGIYRVWKSPDHRHEQHTMAFLMRPASTYVMEHGHHRQPLFLCDEGIDPWTAPTKRSTAEMLDLLHRYAENPELTYHHVRDMAPSWVKRKATKIRDRDKQRSELGQIGFPFAF</sequence>
<dbReference type="GO" id="GO:0016829">
    <property type="term" value="F:lyase activity"/>
    <property type="evidence" value="ECO:0007669"/>
    <property type="project" value="UniProtKB-KW"/>
</dbReference>
<dbReference type="InterPro" id="IPR036590">
    <property type="entry name" value="SRAP-like"/>
</dbReference>
<dbReference type="Gene3D" id="3.90.1680.10">
    <property type="entry name" value="SOS response associated peptidase-like"/>
    <property type="match status" value="1"/>
</dbReference>
<keyword evidence="7" id="KW-0456">Lyase</keyword>
<evidence type="ECO:0000256" key="1">
    <source>
        <dbReference type="ARBA" id="ARBA00008136"/>
    </source>
</evidence>
<dbReference type="GO" id="GO:0006508">
    <property type="term" value="P:proteolysis"/>
    <property type="evidence" value="ECO:0007669"/>
    <property type="project" value="UniProtKB-KW"/>
</dbReference>